<dbReference type="EMBL" id="MU129246">
    <property type="protein sequence ID" value="KAF9504254.1"/>
    <property type="molecule type" value="Genomic_DNA"/>
</dbReference>
<evidence type="ECO:0000313" key="2">
    <source>
        <dbReference type="EMBL" id="KAF9504254.1"/>
    </source>
</evidence>
<dbReference type="PROSITE" id="PS51154">
    <property type="entry name" value="MACRO"/>
    <property type="match status" value="1"/>
</dbReference>
<reference evidence="2" key="1">
    <citation type="journal article" date="2020" name="Nat. Commun.">
        <title>Large-scale genome sequencing of mycorrhizal fungi provides insights into the early evolution of symbiotic traits.</title>
        <authorList>
            <person name="Miyauchi S."/>
            <person name="Kiss E."/>
            <person name="Kuo A."/>
            <person name="Drula E."/>
            <person name="Kohler A."/>
            <person name="Sanchez-Garcia M."/>
            <person name="Morin E."/>
            <person name="Andreopoulos B."/>
            <person name="Barry K.W."/>
            <person name="Bonito G."/>
            <person name="Buee M."/>
            <person name="Carver A."/>
            <person name="Chen C."/>
            <person name="Cichocki N."/>
            <person name="Clum A."/>
            <person name="Culley D."/>
            <person name="Crous P.W."/>
            <person name="Fauchery L."/>
            <person name="Girlanda M."/>
            <person name="Hayes R.D."/>
            <person name="Keri Z."/>
            <person name="LaButti K."/>
            <person name="Lipzen A."/>
            <person name="Lombard V."/>
            <person name="Magnuson J."/>
            <person name="Maillard F."/>
            <person name="Murat C."/>
            <person name="Nolan M."/>
            <person name="Ohm R.A."/>
            <person name="Pangilinan J."/>
            <person name="Pereira M.F."/>
            <person name="Perotto S."/>
            <person name="Peter M."/>
            <person name="Pfister S."/>
            <person name="Riley R."/>
            <person name="Sitrit Y."/>
            <person name="Stielow J.B."/>
            <person name="Szollosi G."/>
            <person name="Zifcakova L."/>
            <person name="Stursova M."/>
            <person name="Spatafora J.W."/>
            <person name="Tedersoo L."/>
            <person name="Vaario L.M."/>
            <person name="Yamada A."/>
            <person name="Yan M."/>
            <person name="Wang P."/>
            <person name="Xu J."/>
            <person name="Bruns T."/>
            <person name="Baldrian P."/>
            <person name="Vilgalys R."/>
            <person name="Dunand C."/>
            <person name="Henrissat B."/>
            <person name="Grigoriev I.V."/>
            <person name="Hibbett D."/>
            <person name="Nagy L.G."/>
            <person name="Martin F.M."/>
        </authorList>
    </citation>
    <scope>NUCLEOTIDE SEQUENCE</scope>
    <source>
        <strain evidence="2">UP504</strain>
    </source>
</reference>
<proteinExistence type="predicted"/>
<evidence type="ECO:0000259" key="1">
    <source>
        <dbReference type="PROSITE" id="PS51154"/>
    </source>
</evidence>
<sequence>MGDITTVEADAIVNAANTSLRGGGGVDGAIHRAAGPQLKHECITRFPEGTETGAAILTKAYNLPAKNVIHTVGPKYYEYESRVERAQELLSSCYRRSLSLAHANGLTSIAFPSISTGIYGYPIEEATKIALEQTRSFLETPEGQNFQRVIFVVFSEEDFAVYRTPCLSISHHHRRTLFPTLRILEEIYPPNDSLRLRSGPGRDIQS</sequence>
<feature type="domain" description="Macro" evidence="1">
    <location>
        <begin position="1"/>
        <end position="170"/>
    </location>
</feature>
<organism evidence="2 3">
    <name type="scientific">Hydnum rufescens UP504</name>
    <dbReference type="NCBI Taxonomy" id="1448309"/>
    <lineage>
        <taxon>Eukaryota</taxon>
        <taxon>Fungi</taxon>
        <taxon>Dikarya</taxon>
        <taxon>Basidiomycota</taxon>
        <taxon>Agaricomycotina</taxon>
        <taxon>Agaricomycetes</taxon>
        <taxon>Cantharellales</taxon>
        <taxon>Hydnaceae</taxon>
        <taxon>Hydnum</taxon>
    </lineage>
</organism>
<dbReference type="Proteomes" id="UP000886523">
    <property type="component" value="Unassembled WGS sequence"/>
</dbReference>
<name>A0A9P6AFI5_9AGAM</name>
<evidence type="ECO:0000313" key="3">
    <source>
        <dbReference type="Proteomes" id="UP000886523"/>
    </source>
</evidence>
<gene>
    <name evidence="2" type="ORF">BS47DRAFT_694439</name>
</gene>
<accession>A0A9P6AFI5</accession>
<dbReference type="PANTHER" id="PTHR11106">
    <property type="entry name" value="GANGLIOSIDE INDUCED DIFFERENTIATION ASSOCIATED PROTEIN 2-RELATED"/>
    <property type="match status" value="1"/>
</dbReference>
<dbReference type="InterPro" id="IPR002589">
    <property type="entry name" value="Macro_dom"/>
</dbReference>
<dbReference type="Gene3D" id="3.40.220.10">
    <property type="entry name" value="Leucine Aminopeptidase, subunit E, domain 1"/>
    <property type="match status" value="1"/>
</dbReference>
<dbReference type="PANTHER" id="PTHR11106:SF27">
    <property type="entry name" value="MACRO DOMAIN-CONTAINING PROTEIN"/>
    <property type="match status" value="1"/>
</dbReference>
<comment type="caution">
    <text evidence="2">The sequence shown here is derived from an EMBL/GenBank/DDBJ whole genome shotgun (WGS) entry which is preliminary data.</text>
</comment>
<protein>
    <recommendedName>
        <fullName evidence="1">Macro domain-containing protein</fullName>
    </recommendedName>
</protein>
<keyword evidence="3" id="KW-1185">Reference proteome</keyword>
<dbReference type="OrthoDB" id="6077599at2759"/>
<dbReference type="InterPro" id="IPR043472">
    <property type="entry name" value="Macro_dom-like"/>
</dbReference>
<dbReference type="AlphaFoldDB" id="A0A9P6AFI5"/>
<dbReference type="Pfam" id="PF01661">
    <property type="entry name" value="Macro"/>
    <property type="match status" value="1"/>
</dbReference>
<dbReference type="SUPFAM" id="SSF52949">
    <property type="entry name" value="Macro domain-like"/>
    <property type="match status" value="1"/>
</dbReference>
<dbReference type="SMART" id="SM00506">
    <property type="entry name" value="A1pp"/>
    <property type="match status" value="1"/>
</dbReference>
<dbReference type="CDD" id="cd02908">
    <property type="entry name" value="Macro_OAADPr_deacetylase"/>
    <property type="match status" value="1"/>
</dbReference>